<feature type="domain" description="Fibronectin type-III" evidence="12">
    <location>
        <begin position="1318"/>
        <end position="1415"/>
    </location>
</feature>
<keyword evidence="5" id="KW-1133">Transmembrane helix</keyword>
<proteinExistence type="predicted"/>
<feature type="domain" description="Ig-like" evidence="11">
    <location>
        <begin position="312"/>
        <end position="397"/>
    </location>
</feature>
<dbReference type="InterPro" id="IPR036116">
    <property type="entry name" value="FN3_sf"/>
</dbReference>
<feature type="domain" description="Fibronectin type-III" evidence="12">
    <location>
        <begin position="1108"/>
        <end position="1216"/>
    </location>
</feature>
<feature type="domain" description="Ig-like" evidence="11">
    <location>
        <begin position="226"/>
        <end position="305"/>
    </location>
</feature>
<evidence type="ECO:0000313" key="13">
    <source>
        <dbReference type="EMBL" id="KAK7506394.1"/>
    </source>
</evidence>
<feature type="domain" description="Ig-like" evidence="11">
    <location>
        <begin position="494"/>
        <end position="588"/>
    </location>
</feature>
<evidence type="ECO:0008006" key="15">
    <source>
        <dbReference type="Google" id="ProtNLM"/>
    </source>
</evidence>
<evidence type="ECO:0000256" key="2">
    <source>
        <dbReference type="ARBA" id="ARBA00022692"/>
    </source>
</evidence>
<evidence type="ECO:0000256" key="9">
    <source>
        <dbReference type="SAM" id="MobiDB-lite"/>
    </source>
</evidence>
<reference evidence="13 14" key="1">
    <citation type="journal article" date="2023" name="Sci. Data">
        <title>Genome assembly of the Korean intertidal mud-creeper Batillaria attramentaria.</title>
        <authorList>
            <person name="Patra A.K."/>
            <person name="Ho P.T."/>
            <person name="Jun S."/>
            <person name="Lee S.J."/>
            <person name="Kim Y."/>
            <person name="Won Y.J."/>
        </authorList>
    </citation>
    <scope>NUCLEOTIDE SEQUENCE [LARGE SCALE GENOMIC DNA]</scope>
    <source>
        <strain evidence="13">Wonlab-2016</strain>
    </source>
</reference>
<dbReference type="Pfam" id="PF13927">
    <property type="entry name" value="Ig_3"/>
    <property type="match status" value="2"/>
</dbReference>
<dbReference type="SMART" id="SM00408">
    <property type="entry name" value="IGc2"/>
    <property type="match status" value="5"/>
</dbReference>
<dbReference type="Pfam" id="PF00041">
    <property type="entry name" value="fn3"/>
    <property type="match status" value="11"/>
</dbReference>
<dbReference type="PANTHER" id="PTHR44170:SF49">
    <property type="entry name" value="PROTEIN SIDEKICK-1 ISOFORM X1"/>
    <property type="match status" value="1"/>
</dbReference>
<feature type="domain" description="Fibronectin type-III" evidence="12">
    <location>
        <begin position="1419"/>
        <end position="1515"/>
    </location>
</feature>
<feature type="domain" description="Fibronectin type-III" evidence="12">
    <location>
        <begin position="1008"/>
        <end position="1103"/>
    </location>
</feature>
<name>A0ABD0M4U4_9CAEN</name>
<feature type="domain" description="Fibronectin type-III" evidence="12">
    <location>
        <begin position="1571"/>
        <end position="1667"/>
    </location>
</feature>
<feature type="domain" description="Fibronectin type-III" evidence="12">
    <location>
        <begin position="595"/>
        <end position="699"/>
    </location>
</feature>
<dbReference type="FunFam" id="2.60.40.10:FF:000206">
    <property type="entry name" value="Sidekick cell adhesion molecule 2"/>
    <property type="match status" value="1"/>
</dbReference>
<keyword evidence="7" id="KW-1015">Disulfide bond</keyword>
<dbReference type="InterPro" id="IPR003598">
    <property type="entry name" value="Ig_sub2"/>
</dbReference>
<dbReference type="InterPro" id="IPR036179">
    <property type="entry name" value="Ig-like_dom_sf"/>
</dbReference>
<comment type="subcellular location">
    <subcellularLocation>
        <location evidence="1">Membrane</location>
    </subcellularLocation>
</comment>
<dbReference type="SUPFAM" id="SSF49265">
    <property type="entry name" value="Fibronectin type III"/>
    <property type="match status" value="6"/>
</dbReference>
<evidence type="ECO:0000259" key="12">
    <source>
        <dbReference type="PROSITE" id="PS50853"/>
    </source>
</evidence>
<gene>
    <name evidence="13" type="ORF">BaRGS_00002506</name>
</gene>
<dbReference type="Pfam" id="PF07679">
    <property type="entry name" value="I-set"/>
    <property type="match status" value="3"/>
</dbReference>
<dbReference type="CDD" id="cd00063">
    <property type="entry name" value="FN3"/>
    <property type="match status" value="10"/>
</dbReference>
<dbReference type="FunFam" id="2.60.40.10:FF:000209">
    <property type="entry name" value="Sidekick cell adhesion molecule 2"/>
    <property type="match status" value="1"/>
</dbReference>
<dbReference type="SUPFAM" id="SSF48726">
    <property type="entry name" value="Immunoglobulin"/>
    <property type="match status" value="4"/>
</dbReference>
<keyword evidence="14" id="KW-1185">Reference proteome</keyword>
<dbReference type="FunFam" id="2.60.40.10:FF:000032">
    <property type="entry name" value="palladin isoform X1"/>
    <property type="match status" value="1"/>
</dbReference>
<evidence type="ECO:0000256" key="3">
    <source>
        <dbReference type="ARBA" id="ARBA00022729"/>
    </source>
</evidence>
<dbReference type="FunFam" id="2.60.40.10:FF:000360">
    <property type="entry name" value="Sidekick cell adhesion molecule 2"/>
    <property type="match status" value="1"/>
</dbReference>
<evidence type="ECO:0000256" key="8">
    <source>
        <dbReference type="ARBA" id="ARBA00023319"/>
    </source>
</evidence>
<protein>
    <recommendedName>
        <fullName evidence="15">Protein sidekick</fullName>
    </recommendedName>
</protein>
<comment type="caution">
    <text evidence="13">The sequence shown here is derived from an EMBL/GenBank/DDBJ whole genome shotgun (WGS) entry which is preliminary data.</text>
</comment>
<dbReference type="GO" id="GO:0016020">
    <property type="term" value="C:membrane"/>
    <property type="evidence" value="ECO:0007669"/>
    <property type="project" value="UniProtKB-SubCell"/>
</dbReference>
<dbReference type="SMART" id="SM00409">
    <property type="entry name" value="IG"/>
    <property type="match status" value="6"/>
</dbReference>
<dbReference type="Proteomes" id="UP001519460">
    <property type="component" value="Unassembled WGS sequence"/>
</dbReference>
<feature type="domain" description="Ig-like" evidence="11">
    <location>
        <begin position="36"/>
        <end position="120"/>
    </location>
</feature>
<dbReference type="SMART" id="SM00060">
    <property type="entry name" value="FN3"/>
    <property type="match status" value="10"/>
</dbReference>
<evidence type="ECO:0000256" key="10">
    <source>
        <dbReference type="SAM" id="SignalP"/>
    </source>
</evidence>
<dbReference type="InterPro" id="IPR007110">
    <property type="entry name" value="Ig-like_dom"/>
</dbReference>
<feature type="domain" description="Ig-like" evidence="11">
    <location>
        <begin position="401"/>
        <end position="489"/>
    </location>
</feature>
<feature type="compositionally biased region" description="Polar residues" evidence="9">
    <location>
        <begin position="1089"/>
        <end position="1102"/>
    </location>
</feature>
<dbReference type="PRINTS" id="PR00014">
    <property type="entry name" value="FNTYPEIII"/>
</dbReference>
<dbReference type="PROSITE" id="PS50835">
    <property type="entry name" value="IG_LIKE"/>
    <property type="match status" value="5"/>
</dbReference>
<sequence length="1672" mass="185807">MRGRSSATVGRAPCLVLFVLAHLSLIAAQGMTEYPPEILEHPAAGQVEIEGSAKRLTCSANAIPSPVYSWFHNGQLKGQNSSTGVLRLQNLRQSDSGEYRCLASNKLGSELSQAADVKVAALRPFIQTGPREVSVDQGQAIVLPLPTIDTLALDLSWEQDNVTLPEIDIFHRITMNSSLVLLSVDKNQNGKEYRVKVEYFVTGFESLSSPYILRVRDASNPTNIPPEVVVAPVDTFAKGGDEVVELECIINARPIRYLTINWYKQNDDGTRARIEQNSNKYLFTTYQRRLLIKEVVESDSGRYICEGVLNVPGMTEPFDPATAAANLTVQAQGVPQPTLHWYFNGRDITTMNSDRHTIQPNGTLEIRNLDLPDAGKYQCFARNAAGEAYQSVWLKVSSAPPQIVKLPEDLTIVELSDARFFCEVTGAPSPQITWTEVVSGSEQPVVIGGRFQVFPDNLLIANVQKSDSGVYKCTATNIKGTQSAQAQLVVITKTQIIRPPQNQTVILSTVVRFECGISRDDNTVPVWEWFFYKNGDMANEKQLASTGRYQITSDGTLLISGVSAQDIGLYKCHVISAGGNDSRIASLKVIELPRPPTIMSVVLNNNENRSVIVTWTKAFDGNSPLLKYIITYRQENPNGNNDGVMWEVYPDDVTPTATSHVVSNLQPSRYYRFRISAVNTVGEGNASQPMPNPAIKMPAQPPSAPPRNFFCTQGLEKQIVTTWDPPVESTLNGDLLGYVLRYKVANLPDSTLQEKLLPGPDRRSYIIQFLVSFKQYAVSIAAYNEEGTGVFSNPFYVWTPQGRPTDSPKNVVAEATNSTAVRLQWDPPNAGEINGNNLGYTIEIHQDSTLVRSFFLGSDPNNLEGRQETMITDLLKFTSYNITLACRTGPGLGPFSIPVTVQTQEDVPGSVHDLSFENIRDRSLTVRWSQPTEINGILLGYILDYEKKNQPDTRESFDLPAELTYYTVQDLVPITNYTIYVAAKTAKGTGEWVSADIQSGVPPKLPGPPHNLGISDIQDRTVLLQFFPGFDGKTSITNWIVLAKAAGQQNYSEIYSISDPTARDILVQNLKPYTRYQLRLIAENIVGRSSPSEPTREFQTLQAPPGSPPGNVTVRALNSTALRISWTPIPSQEWNGAPRGYKIDYRIWSTETEDDGLPSVQEATWTTVQLENGINIDSYILPRLQEWMDYEIRMISYNDVGISPYSPVTSARTRESTPSASPSNLKAKSISSTQIMVTWSPVPRLEQNGQILGYKVLYKPQHHSDSPMFEDVEGKDATNVTLAGLLKYVVYEIQILAYTRMGDGILSTKGIVRTDEDVPGPPIIIYFPNVTYTSAVVVWNPPQEPNGIITGYKVAYRKESSSTPGPEVELGPNIREYMVDRLERETIYLFFVTAKTQLGWGETASVKVLTMVDRDRPEQPTQPTIGSLQVSARNITIAWRPGRDNYGPIRNYTVEYRMRDGPWTTFPESIPPSSTSYTITGLRPNSWYQFRVAATNDIGTSDFSLPSAEVPTLSDKPDGAPQNLRVVAVTRTSIRASWEPPVYSTWNSEVIDGYRLCFMVEKSQQWFYVHVDSGFEKVVSKGLIPRNTYVFMRPAEDTWNGLLLSYVVQYRQIQQRDFQEEIVQFGTETVLLSNLVISQTYEVQVLAVNAKGRGPPSTPATIYVGEAGKLIA</sequence>
<keyword evidence="2" id="KW-0812">Transmembrane</keyword>
<keyword evidence="6" id="KW-0472">Membrane</keyword>
<feature type="chain" id="PRO_5044793332" description="Protein sidekick" evidence="10">
    <location>
        <begin position="29"/>
        <end position="1672"/>
    </location>
</feature>
<keyword evidence="8" id="KW-0393">Immunoglobulin domain</keyword>
<feature type="region of interest" description="Disordered" evidence="9">
    <location>
        <begin position="1089"/>
        <end position="1111"/>
    </location>
</feature>
<evidence type="ECO:0000256" key="7">
    <source>
        <dbReference type="ARBA" id="ARBA00023157"/>
    </source>
</evidence>
<evidence type="ECO:0000259" key="11">
    <source>
        <dbReference type="PROSITE" id="PS50835"/>
    </source>
</evidence>
<evidence type="ECO:0000256" key="1">
    <source>
        <dbReference type="ARBA" id="ARBA00004370"/>
    </source>
</evidence>
<feature type="domain" description="Fibronectin type-III" evidence="12">
    <location>
        <begin position="705"/>
        <end position="802"/>
    </location>
</feature>
<feature type="domain" description="Fibronectin type-III" evidence="12">
    <location>
        <begin position="807"/>
        <end position="906"/>
    </location>
</feature>
<feature type="domain" description="Fibronectin type-III" evidence="12">
    <location>
        <begin position="1221"/>
        <end position="1317"/>
    </location>
</feature>
<organism evidence="13 14">
    <name type="scientific">Batillaria attramentaria</name>
    <dbReference type="NCBI Taxonomy" id="370345"/>
    <lineage>
        <taxon>Eukaryota</taxon>
        <taxon>Metazoa</taxon>
        <taxon>Spiralia</taxon>
        <taxon>Lophotrochozoa</taxon>
        <taxon>Mollusca</taxon>
        <taxon>Gastropoda</taxon>
        <taxon>Caenogastropoda</taxon>
        <taxon>Sorbeoconcha</taxon>
        <taxon>Cerithioidea</taxon>
        <taxon>Batillariidae</taxon>
        <taxon>Batillaria</taxon>
    </lineage>
</organism>
<dbReference type="InterPro" id="IPR013783">
    <property type="entry name" value="Ig-like_fold"/>
</dbReference>
<feature type="domain" description="Fibronectin type-III" evidence="12">
    <location>
        <begin position="907"/>
        <end position="1004"/>
    </location>
</feature>
<dbReference type="PANTHER" id="PTHR44170">
    <property type="entry name" value="PROTEIN SIDEKICK"/>
    <property type="match status" value="1"/>
</dbReference>
<evidence type="ECO:0000256" key="5">
    <source>
        <dbReference type="ARBA" id="ARBA00022989"/>
    </source>
</evidence>
<keyword evidence="4" id="KW-0677">Repeat</keyword>
<dbReference type="Gene3D" id="2.60.40.10">
    <property type="entry name" value="Immunoglobulins"/>
    <property type="match status" value="16"/>
</dbReference>
<evidence type="ECO:0000256" key="6">
    <source>
        <dbReference type="ARBA" id="ARBA00023136"/>
    </source>
</evidence>
<dbReference type="PROSITE" id="PS50853">
    <property type="entry name" value="FN3"/>
    <property type="match status" value="10"/>
</dbReference>
<evidence type="ECO:0000313" key="14">
    <source>
        <dbReference type="Proteomes" id="UP001519460"/>
    </source>
</evidence>
<accession>A0ABD0M4U4</accession>
<dbReference type="FunFam" id="2.60.40.10:FF:000093">
    <property type="entry name" value="Down syndrome cell adhesion molecule, isoform B"/>
    <property type="match status" value="1"/>
</dbReference>
<feature type="signal peptide" evidence="10">
    <location>
        <begin position="1"/>
        <end position="28"/>
    </location>
</feature>
<dbReference type="InterPro" id="IPR003961">
    <property type="entry name" value="FN3_dom"/>
</dbReference>
<dbReference type="CDD" id="cd00096">
    <property type="entry name" value="Ig"/>
    <property type="match status" value="2"/>
</dbReference>
<keyword evidence="3 10" id="KW-0732">Signal</keyword>
<dbReference type="InterPro" id="IPR003599">
    <property type="entry name" value="Ig_sub"/>
</dbReference>
<dbReference type="InterPro" id="IPR013098">
    <property type="entry name" value="Ig_I-set"/>
</dbReference>
<evidence type="ECO:0000256" key="4">
    <source>
        <dbReference type="ARBA" id="ARBA00022737"/>
    </source>
</evidence>
<dbReference type="EMBL" id="JACVVK020000007">
    <property type="protein sequence ID" value="KAK7506394.1"/>
    <property type="molecule type" value="Genomic_DNA"/>
</dbReference>